<keyword evidence="1" id="KW-0812">Transmembrane</keyword>
<gene>
    <name evidence="2" type="ORF">DI396_04595</name>
</gene>
<dbReference type="OrthoDB" id="7847071at2"/>
<proteinExistence type="predicted"/>
<dbReference type="AlphaFoldDB" id="A0A2V4MPH5"/>
<protein>
    <submittedName>
        <fullName evidence="2">Component of SufBCD complex</fullName>
    </submittedName>
</protein>
<feature type="transmembrane region" description="Helical" evidence="1">
    <location>
        <begin position="20"/>
        <end position="41"/>
    </location>
</feature>
<dbReference type="EMBL" id="QFVT01000003">
    <property type="protein sequence ID" value="PYC48631.1"/>
    <property type="molecule type" value="Genomic_DNA"/>
</dbReference>
<dbReference type="Proteomes" id="UP000248012">
    <property type="component" value="Unassembled WGS sequence"/>
</dbReference>
<evidence type="ECO:0000313" key="3">
    <source>
        <dbReference type="Proteomes" id="UP000248012"/>
    </source>
</evidence>
<feature type="transmembrane region" description="Helical" evidence="1">
    <location>
        <begin position="78"/>
        <end position="99"/>
    </location>
</feature>
<keyword evidence="1" id="KW-1133">Transmembrane helix</keyword>
<name>A0A2V4MPH5_9RHOB</name>
<feature type="transmembrane region" description="Helical" evidence="1">
    <location>
        <begin position="146"/>
        <end position="165"/>
    </location>
</feature>
<reference evidence="2 3" key="1">
    <citation type="submission" date="2018-05" db="EMBL/GenBank/DDBJ databases">
        <title>Oceanovita maritima gen. nov., sp. nov., a marine bacterium in the family Rhodobacteraceae isolated from surface seawater of Lundu port Xiamen, China.</title>
        <authorList>
            <person name="Hetharua B.H."/>
            <person name="Min D."/>
            <person name="Liao H."/>
            <person name="Tian Y."/>
        </authorList>
    </citation>
    <scope>NUCLEOTIDE SEQUENCE [LARGE SCALE GENOMIC DNA]</scope>
    <source>
        <strain evidence="2 3">FSX-11</strain>
    </source>
</reference>
<organism evidence="2 3">
    <name type="scientific">Litorivita pollutaquae</name>
    <dbReference type="NCBI Taxonomy" id="2200892"/>
    <lineage>
        <taxon>Bacteria</taxon>
        <taxon>Pseudomonadati</taxon>
        <taxon>Pseudomonadota</taxon>
        <taxon>Alphaproteobacteria</taxon>
        <taxon>Rhodobacterales</taxon>
        <taxon>Paracoccaceae</taxon>
        <taxon>Litorivita</taxon>
    </lineage>
</organism>
<evidence type="ECO:0000256" key="1">
    <source>
        <dbReference type="SAM" id="Phobius"/>
    </source>
</evidence>
<sequence>MDLHQTVFELIDMRSFSNLWYWIALAVVWSSASHYVLGVPWDLAMRARRKGGDALSDFESMVRINVNRILYISEVSGLLITGFAFFVMTTLALLAFVYANEFAQAVFLLAFPVSIVGLLSVYTARAIDRRALTGHDLYRRLHLHRIATQAIGMVAIFVTALFGMLQNLNLGAL</sequence>
<keyword evidence="1" id="KW-0472">Membrane</keyword>
<dbReference type="RefSeq" id="WP_110795363.1">
    <property type="nucleotide sequence ID" value="NZ_KZ826482.1"/>
</dbReference>
<feature type="transmembrane region" description="Helical" evidence="1">
    <location>
        <begin position="105"/>
        <end position="125"/>
    </location>
</feature>
<keyword evidence="3" id="KW-1185">Reference proteome</keyword>
<accession>A0A2V4MPH5</accession>
<evidence type="ECO:0000313" key="2">
    <source>
        <dbReference type="EMBL" id="PYC48631.1"/>
    </source>
</evidence>
<comment type="caution">
    <text evidence="2">The sequence shown here is derived from an EMBL/GenBank/DDBJ whole genome shotgun (WGS) entry which is preliminary data.</text>
</comment>